<dbReference type="OrthoDB" id="3829721at2"/>
<dbReference type="Proteomes" id="UP000320085">
    <property type="component" value="Unassembled WGS sequence"/>
</dbReference>
<accession>A0A543PPP6</accession>
<dbReference type="Pfam" id="PF03729">
    <property type="entry name" value="DUF308"/>
    <property type="match status" value="2"/>
</dbReference>
<sequence length="188" mass="19484">MDWTLINWKLLVTQGVIGVVFGVVAMVWPIASVVTLVVLWGIFALVDGVGSIVAAFRAQGGGAKTWLVVIGAISILAGLYAVIHPGTALVALTWAVGLWLIIRAAYDLYAAFAFTDDGVPRWLRVVGAVLLGIAGFIIVTHPGTAALAFTVWIGLLALLWGVLLVVAGLVLRSAVKKTVAAGAATTGV</sequence>
<dbReference type="EMBL" id="VFQF01000002">
    <property type="protein sequence ID" value="TQN46052.1"/>
    <property type="molecule type" value="Genomic_DNA"/>
</dbReference>
<dbReference type="InterPro" id="IPR005325">
    <property type="entry name" value="DUF308_memb"/>
</dbReference>
<keyword evidence="1" id="KW-1133">Transmembrane helix</keyword>
<proteinExistence type="predicted"/>
<dbReference type="InterPro" id="IPR052712">
    <property type="entry name" value="Acid_resist_chaperone_HdeD"/>
</dbReference>
<protein>
    <submittedName>
        <fullName evidence="2">Uncharacterized membrane protein HdeD (DUF308 family)</fullName>
    </submittedName>
</protein>
<dbReference type="GO" id="GO:0005886">
    <property type="term" value="C:plasma membrane"/>
    <property type="evidence" value="ECO:0007669"/>
    <property type="project" value="TreeGrafter"/>
</dbReference>
<evidence type="ECO:0000313" key="2">
    <source>
        <dbReference type="EMBL" id="TQN46052.1"/>
    </source>
</evidence>
<feature type="transmembrane region" description="Helical" evidence="1">
    <location>
        <begin position="122"/>
        <end position="139"/>
    </location>
</feature>
<dbReference type="AlphaFoldDB" id="A0A543PPP6"/>
<evidence type="ECO:0000256" key="1">
    <source>
        <dbReference type="SAM" id="Phobius"/>
    </source>
</evidence>
<reference evidence="2 3" key="1">
    <citation type="submission" date="2019-06" db="EMBL/GenBank/DDBJ databases">
        <title>Sequencing the genomes of 1000 actinobacteria strains.</title>
        <authorList>
            <person name="Klenk H.-P."/>
        </authorList>
    </citation>
    <scope>NUCLEOTIDE SEQUENCE [LARGE SCALE GENOMIC DNA]</scope>
    <source>
        <strain evidence="2 3">DSM 21776</strain>
    </source>
</reference>
<dbReference type="PANTHER" id="PTHR34989">
    <property type="entry name" value="PROTEIN HDED"/>
    <property type="match status" value="1"/>
</dbReference>
<comment type="caution">
    <text evidence="2">The sequence shown here is derived from an EMBL/GenBank/DDBJ whole genome shotgun (WGS) entry which is preliminary data.</text>
</comment>
<evidence type="ECO:0000313" key="3">
    <source>
        <dbReference type="Proteomes" id="UP000320085"/>
    </source>
</evidence>
<feature type="transmembrane region" description="Helical" evidence="1">
    <location>
        <begin position="37"/>
        <end position="58"/>
    </location>
</feature>
<keyword evidence="1" id="KW-0812">Transmembrane</keyword>
<feature type="transmembrane region" description="Helical" evidence="1">
    <location>
        <begin position="65"/>
        <end position="83"/>
    </location>
</feature>
<feature type="transmembrane region" description="Helical" evidence="1">
    <location>
        <begin position="89"/>
        <end position="110"/>
    </location>
</feature>
<dbReference type="PANTHER" id="PTHR34989:SF1">
    <property type="entry name" value="PROTEIN HDED"/>
    <property type="match status" value="1"/>
</dbReference>
<keyword evidence="1" id="KW-0472">Membrane</keyword>
<gene>
    <name evidence="2" type="ORF">FHX52_2758</name>
</gene>
<feature type="transmembrane region" description="Helical" evidence="1">
    <location>
        <begin position="145"/>
        <end position="171"/>
    </location>
</feature>
<name>A0A543PPP6_9MICO</name>
<dbReference type="RefSeq" id="WP_141822894.1">
    <property type="nucleotide sequence ID" value="NZ_BAAAQC010000004.1"/>
</dbReference>
<organism evidence="2 3">
    <name type="scientific">Humibacillus xanthopallidus</name>
    <dbReference type="NCBI Taxonomy" id="412689"/>
    <lineage>
        <taxon>Bacteria</taxon>
        <taxon>Bacillati</taxon>
        <taxon>Actinomycetota</taxon>
        <taxon>Actinomycetes</taxon>
        <taxon>Micrococcales</taxon>
        <taxon>Intrasporangiaceae</taxon>
        <taxon>Humibacillus</taxon>
    </lineage>
</organism>
<feature type="transmembrane region" description="Helical" evidence="1">
    <location>
        <begin position="12"/>
        <end position="31"/>
    </location>
</feature>